<evidence type="ECO:0000256" key="1">
    <source>
        <dbReference type="SAM" id="MobiDB-lite"/>
    </source>
</evidence>
<feature type="chain" id="PRO_5041921737" description="PDZ domain-containing protein" evidence="2">
    <location>
        <begin position="22"/>
        <end position="194"/>
    </location>
</feature>
<proteinExistence type="predicted"/>
<dbReference type="EMBL" id="CAKOGP040000224">
    <property type="protein sequence ID" value="CAJ1932527.1"/>
    <property type="molecule type" value="Genomic_DNA"/>
</dbReference>
<feature type="region of interest" description="Disordered" evidence="1">
    <location>
        <begin position="35"/>
        <end position="59"/>
    </location>
</feature>
<dbReference type="Proteomes" id="UP001295423">
    <property type="component" value="Unassembled WGS sequence"/>
</dbReference>
<feature type="domain" description="PDZ" evidence="3">
    <location>
        <begin position="95"/>
        <end position="170"/>
    </location>
</feature>
<accession>A0AAD2CEV6</accession>
<comment type="caution">
    <text evidence="4">The sequence shown here is derived from an EMBL/GenBank/DDBJ whole genome shotgun (WGS) entry which is preliminary data.</text>
</comment>
<evidence type="ECO:0000259" key="3">
    <source>
        <dbReference type="PROSITE" id="PS50106"/>
    </source>
</evidence>
<keyword evidence="2" id="KW-0732">Signal</keyword>
<dbReference type="AlphaFoldDB" id="A0AAD2CEV6"/>
<organism evidence="4 5">
    <name type="scientific">Cylindrotheca closterium</name>
    <dbReference type="NCBI Taxonomy" id="2856"/>
    <lineage>
        <taxon>Eukaryota</taxon>
        <taxon>Sar</taxon>
        <taxon>Stramenopiles</taxon>
        <taxon>Ochrophyta</taxon>
        <taxon>Bacillariophyta</taxon>
        <taxon>Bacillariophyceae</taxon>
        <taxon>Bacillariophycidae</taxon>
        <taxon>Bacillariales</taxon>
        <taxon>Bacillariaceae</taxon>
        <taxon>Cylindrotheca</taxon>
    </lineage>
</organism>
<evidence type="ECO:0000256" key="2">
    <source>
        <dbReference type="SAM" id="SignalP"/>
    </source>
</evidence>
<gene>
    <name evidence="4" type="ORF">CYCCA115_LOCUS2881</name>
</gene>
<name>A0AAD2CEV6_9STRA</name>
<sequence>MRSSLLITLTWMYCFTANVFGFSLLPTAQAFHRSNSQLQDAAQEDSSAPQGNPDRPKNMVDTNTFVAAVQALKGETAEPEKEGGKEDEAPYAIGKLKLPLSLAGTPGLDLAEAPGLVIVSSVTGNALEAGFQAGDTIVSISSKAAEPNYYEETNGLNLEETASILMSAANHAIENGATEVEIEINRLVKLAYAD</sequence>
<keyword evidence="5" id="KW-1185">Reference proteome</keyword>
<evidence type="ECO:0000313" key="4">
    <source>
        <dbReference type="EMBL" id="CAJ1932527.1"/>
    </source>
</evidence>
<feature type="signal peptide" evidence="2">
    <location>
        <begin position="1"/>
        <end position="21"/>
    </location>
</feature>
<dbReference type="InterPro" id="IPR001478">
    <property type="entry name" value="PDZ"/>
</dbReference>
<protein>
    <recommendedName>
        <fullName evidence="3">PDZ domain-containing protein</fullName>
    </recommendedName>
</protein>
<reference evidence="4" key="1">
    <citation type="submission" date="2023-08" db="EMBL/GenBank/DDBJ databases">
        <authorList>
            <person name="Audoor S."/>
            <person name="Bilcke G."/>
        </authorList>
    </citation>
    <scope>NUCLEOTIDE SEQUENCE</scope>
</reference>
<evidence type="ECO:0000313" key="5">
    <source>
        <dbReference type="Proteomes" id="UP001295423"/>
    </source>
</evidence>
<feature type="compositionally biased region" description="Polar residues" evidence="1">
    <location>
        <begin position="35"/>
        <end position="50"/>
    </location>
</feature>
<dbReference type="PROSITE" id="PS50106">
    <property type="entry name" value="PDZ"/>
    <property type="match status" value="1"/>
</dbReference>